<evidence type="ECO:0000313" key="10">
    <source>
        <dbReference type="EMBL" id="KAF4475839.1"/>
    </source>
</evidence>
<feature type="transmembrane region" description="Helical" evidence="8">
    <location>
        <begin position="58"/>
        <end position="77"/>
    </location>
</feature>
<feature type="transmembrane region" description="Helical" evidence="8">
    <location>
        <begin position="128"/>
        <end position="148"/>
    </location>
</feature>
<comment type="caution">
    <text evidence="10">The sequence shown here is derived from an EMBL/GenBank/DDBJ whole genome shotgun (WGS) entry which is preliminary data.</text>
</comment>
<name>A0A9P5AX81_9HYPO</name>
<feature type="transmembrane region" description="Helical" evidence="8">
    <location>
        <begin position="215"/>
        <end position="238"/>
    </location>
</feature>
<keyword evidence="11" id="KW-1185">Reference proteome</keyword>
<dbReference type="GO" id="GO:0015174">
    <property type="term" value="F:basic amino acid transmembrane transporter activity"/>
    <property type="evidence" value="ECO:0007669"/>
    <property type="project" value="TreeGrafter"/>
</dbReference>
<reference evidence="10" key="1">
    <citation type="submission" date="2020-01" db="EMBL/GenBank/DDBJ databases">
        <title>Identification and distribution of gene clusters putatively required for synthesis of sphingolipid metabolism inhibitors in phylogenetically diverse species of the filamentous fungus Fusarium.</title>
        <authorList>
            <person name="Kim H.-S."/>
            <person name="Busman M."/>
            <person name="Brown D.W."/>
            <person name="Divon H."/>
            <person name="Uhlig S."/>
            <person name="Proctor R.H."/>
        </authorList>
    </citation>
    <scope>NUCLEOTIDE SEQUENCE</scope>
    <source>
        <strain evidence="10">NRRL 31653</strain>
    </source>
</reference>
<feature type="region of interest" description="Disordered" evidence="7">
    <location>
        <begin position="1"/>
        <end position="28"/>
    </location>
</feature>
<keyword evidence="4 8" id="KW-1133">Transmembrane helix</keyword>
<dbReference type="SUPFAM" id="SSF103473">
    <property type="entry name" value="MFS general substrate transporter"/>
    <property type="match status" value="1"/>
</dbReference>
<feature type="transmembrane region" description="Helical" evidence="8">
    <location>
        <begin position="418"/>
        <end position="442"/>
    </location>
</feature>
<feature type="transmembrane region" description="Helical" evidence="8">
    <location>
        <begin position="250"/>
        <end position="270"/>
    </location>
</feature>
<feature type="transmembrane region" description="Helical" evidence="8">
    <location>
        <begin position="282"/>
        <end position="303"/>
    </location>
</feature>
<evidence type="ECO:0000259" key="9">
    <source>
        <dbReference type="PROSITE" id="PS50850"/>
    </source>
</evidence>
<keyword evidence="5 8" id="KW-0472">Membrane</keyword>
<feature type="compositionally biased region" description="Basic and acidic residues" evidence="7">
    <location>
        <begin position="1"/>
        <end position="12"/>
    </location>
</feature>
<keyword evidence="3 8" id="KW-0812">Transmembrane</keyword>
<feature type="transmembrane region" description="Helical" evidence="8">
    <location>
        <begin position="323"/>
        <end position="343"/>
    </location>
</feature>
<dbReference type="Proteomes" id="UP000737391">
    <property type="component" value="Unassembled WGS sequence"/>
</dbReference>
<evidence type="ECO:0000256" key="8">
    <source>
        <dbReference type="SAM" id="Phobius"/>
    </source>
</evidence>
<feature type="transmembrane region" description="Helical" evidence="8">
    <location>
        <begin position="389"/>
        <end position="406"/>
    </location>
</feature>
<accession>A0A9P5AX81</accession>
<keyword evidence="2" id="KW-0813">Transport</keyword>
<gene>
    <name evidence="10" type="ORF">FAGAP_12573</name>
</gene>
<protein>
    <submittedName>
        <fullName evidence="10">Multidrug resistance fnx1</fullName>
    </submittedName>
</protein>
<evidence type="ECO:0000256" key="6">
    <source>
        <dbReference type="ARBA" id="ARBA00023180"/>
    </source>
</evidence>
<proteinExistence type="predicted"/>
<dbReference type="GO" id="GO:0012505">
    <property type="term" value="C:endomembrane system"/>
    <property type="evidence" value="ECO:0007669"/>
    <property type="project" value="UniProtKB-SubCell"/>
</dbReference>
<dbReference type="AlphaFoldDB" id="A0A9P5AX81"/>
<keyword evidence="6" id="KW-0325">Glycoprotein</keyword>
<evidence type="ECO:0000256" key="1">
    <source>
        <dbReference type="ARBA" id="ARBA00004127"/>
    </source>
</evidence>
<sequence length="582" mass="62924">MARVEAEMEEAHPSNLPTETTPLLNNSDLDLHPTCTSGDFFAKQQDEERTIVVEEPPLGRLILIMATAWFGIFLGALDSTVIATLSAPIASEFNSLSLLSWLATAYLISNAATQPIAGRLTDIFGRRLGLILSNLLFAVGNLVCGLSTNHYSMIIGRIIAGVGGGGLISIATFLTSDLTPLRKRGIMQGIANLWYGAGAMLGAVIGGIFQDRTVVGWRLAFLVQIPPSLLLIPVIGVLVKVPPKQSDKSYLARIDFLGVFFTCSFLILLLLGLNTGGNTVPWIHPLPLTTIPLSILCFAGFIWWEGKAKQPIIPVALLRDRTVLSACGASLFISMLLMATTFYVPLYLQVLGDSTTTAGLKFLPSPLGGSIGALGTGYMMAWTGKYRPIGVLGAVVLIVGTVLFTLQDENSPKYLTCIALFFVGGGFSTVLTTATVSCLAAVDHSQQALVTSAICKYRPIILHHRTDGRSTSMTLTSLAVLARSVGGTLGITMASAAYQSNLKEMLWDIFGDKSGGPEEIQRILDGLEELKHLPEGWWHGVMATFMESFRIVWLMMVCWAVLALFSISFVKRHTLHSRMDRK</sequence>
<dbReference type="InterPro" id="IPR020846">
    <property type="entry name" value="MFS_dom"/>
</dbReference>
<evidence type="ECO:0000256" key="4">
    <source>
        <dbReference type="ARBA" id="ARBA00022989"/>
    </source>
</evidence>
<dbReference type="Gene3D" id="1.20.1250.20">
    <property type="entry name" value="MFS general substrate transporter like domains"/>
    <property type="match status" value="2"/>
</dbReference>
<dbReference type="EMBL" id="LUFC02001376">
    <property type="protein sequence ID" value="KAF4475839.1"/>
    <property type="molecule type" value="Genomic_DNA"/>
</dbReference>
<evidence type="ECO:0000256" key="5">
    <source>
        <dbReference type="ARBA" id="ARBA00023136"/>
    </source>
</evidence>
<dbReference type="GO" id="GO:0000329">
    <property type="term" value="C:fungal-type vacuole membrane"/>
    <property type="evidence" value="ECO:0007669"/>
    <property type="project" value="TreeGrafter"/>
</dbReference>
<organism evidence="10 11">
    <name type="scientific">Fusarium agapanthi</name>
    <dbReference type="NCBI Taxonomy" id="1803897"/>
    <lineage>
        <taxon>Eukaryota</taxon>
        <taxon>Fungi</taxon>
        <taxon>Dikarya</taxon>
        <taxon>Ascomycota</taxon>
        <taxon>Pezizomycotina</taxon>
        <taxon>Sordariomycetes</taxon>
        <taxon>Hypocreomycetidae</taxon>
        <taxon>Hypocreales</taxon>
        <taxon>Nectriaceae</taxon>
        <taxon>Fusarium</taxon>
        <taxon>Fusarium fujikuroi species complex</taxon>
    </lineage>
</organism>
<evidence type="ECO:0000256" key="7">
    <source>
        <dbReference type="SAM" id="MobiDB-lite"/>
    </source>
</evidence>
<comment type="subcellular location">
    <subcellularLocation>
        <location evidence="1">Endomembrane system</location>
        <topology evidence="1">Multi-pass membrane protein</topology>
    </subcellularLocation>
</comment>
<feature type="transmembrane region" description="Helical" evidence="8">
    <location>
        <begin position="186"/>
        <end position="209"/>
    </location>
</feature>
<dbReference type="InterPro" id="IPR011701">
    <property type="entry name" value="MFS"/>
</dbReference>
<feature type="domain" description="Major facilitator superfamily (MFS) profile" evidence="9">
    <location>
        <begin position="64"/>
        <end position="575"/>
    </location>
</feature>
<dbReference type="Pfam" id="PF07690">
    <property type="entry name" value="MFS_1"/>
    <property type="match status" value="1"/>
</dbReference>
<feature type="compositionally biased region" description="Polar residues" evidence="7">
    <location>
        <begin position="15"/>
        <end position="28"/>
    </location>
</feature>
<evidence type="ECO:0000256" key="3">
    <source>
        <dbReference type="ARBA" id="ARBA00022692"/>
    </source>
</evidence>
<dbReference type="InterPro" id="IPR036259">
    <property type="entry name" value="MFS_trans_sf"/>
</dbReference>
<feature type="transmembrane region" description="Helical" evidence="8">
    <location>
        <begin position="363"/>
        <end position="382"/>
    </location>
</feature>
<feature type="transmembrane region" description="Helical" evidence="8">
    <location>
        <begin position="154"/>
        <end position="174"/>
    </location>
</feature>
<evidence type="ECO:0000313" key="11">
    <source>
        <dbReference type="Proteomes" id="UP000737391"/>
    </source>
</evidence>
<dbReference type="PANTHER" id="PTHR23501:SF191">
    <property type="entry name" value="VACUOLAR BASIC AMINO ACID TRANSPORTER 4"/>
    <property type="match status" value="1"/>
</dbReference>
<dbReference type="PANTHER" id="PTHR23501">
    <property type="entry name" value="MAJOR FACILITATOR SUPERFAMILY"/>
    <property type="match status" value="1"/>
</dbReference>
<feature type="transmembrane region" description="Helical" evidence="8">
    <location>
        <begin position="475"/>
        <end position="498"/>
    </location>
</feature>
<dbReference type="OrthoDB" id="3437016at2759"/>
<evidence type="ECO:0000256" key="2">
    <source>
        <dbReference type="ARBA" id="ARBA00022448"/>
    </source>
</evidence>
<feature type="transmembrane region" description="Helical" evidence="8">
    <location>
        <begin position="551"/>
        <end position="570"/>
    </location>
</feature>
<dbReference type="PROSITE" id="PS50850">
    <property type="entry name" value="MFS"/>
    <property type="match status" value="1"/>
</dbReference>